<keyword evidence="5" id="KW-1185">Reference proteome</keyword>
<reference evidence="4" key="1">
    <citation type="submission" date="2023-06" db="EMBL/GenBank/DDBJ databases">
        <title>Genome-scale phylogeny and comparative genomics of the fungal order Sordariales.</title>
        <authorList>
            <consortium name="Lawrence Berkeley National Laboratory"/>
            <person name="Hensen N."/>
            <person name="Bonometti L."/>
            <person name="Westerberg I."/>
            <person name="Brannstrom I.O."/>
            <person name="Guillou S."/>
            <person name="Cros-Aarteil S."/>
            <person name="Calhoun S."/>
            <person name="Haridas S."/>
            <person name="Kuo A."/>
            <person name="Mondo S."/>
            <person name="Pangilinan J."/>
            <person name="Riley R."/>
            <person name="Labutti K."/>
            <person name="Andreopoulos B."/>
            <person name="Lipzen A."/>
            <person name="Chen C."/>
            <person name="Yanf M."/>
            <person name="Daum C."/>
            <person name="Ng V."/>
            <person name="Clum A."/>
            <person name="Steindorff A."/>
            <person name="Ohm R."/>
            <person name="Martin F."/>
            <person name="Silar P."/>
            <person name="Natvig D."/>
            <person name="Lalanne C."/>
            <person name="Gautier V."/>
            <person name="Ament-Velasquez S.L."/>
            <person name="Kruys A."/>
            <person name="Hutchinson M.I."/>
            <person name="Powell A.J."/>
            <person name="Barry K."/>
            <person name="Miller A.N."/>
            <person name="Grigoriev I.V."/>
            <person name="Debuchy R."/>
            <person name="Gladieux P."/>
            <person name="Thoren M.H."/>
            <person name="Johannesson H."/>
        </authorList>
    </citation>
    <scope>NUCLEOTIDE SEQUENCE</scope>
    <source>
        <strain evidence="4">SMH2532-1</strain>
    </source>
</reference>
<dbReference type="InterPro" id="IPR001466">
    <property type="entry name" value="Beta-lactam-related"/>
</dbReference>
<accession>A0AA39YSY1</accession>
<dbReference type="Pfam" id="PF26335">
    <property type="entry name" value="ARB_00930_C"/>
    <property type="match status" value="1"/>
</dbReference>
<dbReference type="AlphaFoldDB" id="A0AA39YSY1"/>
<evidence type="ECO:0000256" key="1">
    <source>
        <dbReference type="SAM" id="SignalP"/>
    </source>
</evidence>
<feature type="signal peptide" evidence="1">
    <location>
        <begin position="1"/>
        <end position="18"/>
    </location>
</feature>
<keyword evidence="1" id="KW-0732">Signal</keyword>
<gene>
    <name evidence="4" type="ORF">B0T16DRAFT_386445</name>
</gene>
<dbReference type="Gene3D" id="3.40.710.10">
    <property type="entry name" value="DD-peptidase/beta-lactamase superfamily"/>
    <property type="match status" value="1"/>
</dbReference>
<name>A0AA39YSY1_9PEZI</name>
<dbReference type="EMBL" id="JAULSV010000001">
    <property type="protein sequence ID" value="KAK0658008.1"/>
    <property type="molecule type" value="Genomic_DNA"/>
</dbReference>
<evidence type="ECO:0000313" key="5">
    <source>
        <dbReference type="Proteomes" id="UP001174936"/>
    </source>
</evidence>
<dbReference type="PANTHER" id="PTHR22935:SF97">
    <property type="entry name" value="BETA-LACTAMASE-RELATED DOMAIN-CONTAINING PROTEIN"/>
    <property type="match status" value="1"/>
</dbReference>
<evidence type="ECO:0000259" key="2">
    <source>
        <dbReference type="Pfam" id="PF00144"/>
    </source>
</evidence>
<dbReference type="Proteomes" id="UP001174936">
    <property type="component" value="Unassembled WGS sequence"/>
</dbReference>
<sequence length="583" mass="62920">MRSYSLLAALAACSSALAARNCPPLGPVFEPPRNFNANKAIQAVIANLTETLKARDLDNSPTVRANETSYSIEVFSTSEDEPLVFSWHHTAPVHKTGNTTGVKEAGPDAVYRLGSLTKVHTVYTWLVQDGDVKWHDPITKYVPELAEAAKRAKEDPVLHVQWDEVTVGSLAGQISGIIRDYGVLGETTQQFNQSTLVGLGFPPLDRSDPTLNPCGAYPLCNRTQFFSGLLQAAPQYAPYTTPAYTNTGYQILAYALESIKGKPFETLMQESVLNPLGLKHTYLTNAPASEGIIPGNQQDAGWDFSLGDESPAGNAYSSVRDISTLGRSILASTLLPASLTRRWLKPAAYSSEPIAAVGSPWGVRRIILPMENGKRTVDAYNKAGRIGYYASLLNLLPDYNIGFTIVVAGANIPGNANWNLADILGARLLPALEAAAREQAEGTYAGEYGNEERKSYLKLTTQADRPGLGVETWASNGTDMQLVSVVLAAGYEGVKPSVRLYPTGVETKLEGGGKKVAYKAVFEDLNAPDRTGAMFSTDCGSWVSFTGVTYGTHGLDQFVFEVDAQGKVKSLENLALRAVLWKV</sequence>
<dbReference type="SUPFAM" id="SSF56601">
    <property type="entry name" value="beta-lactamase/transpeptidase-like"/>
    <property type="match status" value="1"/>
</dbReference>
<dbReference type="Pfam" id="PF00144">
    <property type="entry name" value="Beta-lactamase"/>
    <property type="match status" value="1"/>
</dbReference>
<evidence type="ECO:0000259" key="3">
    <source>
        <dbReference type="Pfam" id="PF26335"/>
    </source>
</evidence>
<dbReference type="InterPro" id="IPR012338">
    <property type="entry name" value="Beta-lactam/transpept-like"/>
</dbReference>
<proteinExistence type="predicted"/>
<comment type="caution">
    <text evidence="4">The sequence shown here is derived from an EMBL/GenBank/DDBJ whole genome shotgun (WGS) entry which is preliminary data.</text>
</comment>
<feature type="chain" id="PRO_5041263054" evidence="1">
    <location>
        <begin position="19"/>
        <end position="583"/>
    </location>
</feature>
<feature type="domain" description="Beta-lactamase-related" evidence="2">
    <location>
        <begin position="98"/>
        <end position="411"/>
    </location>
</feature>
<evidence type="ECO:0000313" key="4">
    <source>
        <dbReference type="EMBL" id="KAK0658008.1"/>
    </source>
</evidence>
<dbReference type="InterPro" id="IPR058664">
    <property type="entry name" value="ARB_00930-like_C"/>
</dbReference>
<organism evidence="4 5">
    <name type="scientific">Cercophora newfieldiana</name>
    <dbReference type="NCBI Taxonomy" id="92897"/>
    <lineage>
        <taxon>Eukaryota</taxon>
        <taxon>Fungi</taxon>
        <taxon>Dikarya</taxon>
        <taxon>Ascomycota</taxon>
        <taxon>Pezizomycotina</taxon>
        <taxon>Sordariomycetes</taxon>
        <taxon>Sordariomycetidae</taxon>
        <taxon>Sordariales</taxon>
        <taxon>Lasiosphaeriaceae</taxon>
        <taxon>Cercophora</taxon>
    </lineage>
</organism>
<dbReference type="PANTHER" id="PTHR22935">
    <property type="entry name" value="PENICILLIN-BINDING PROTEIN"/>
    <property type="match status" value="1"/>
</dbReference>
<dbReference type="InterPro" id="IPR051478">
    <property type="entry name" value="Beta-lactamase-like_AB/R"/>
</dbReference>
<protein>
    <submittedName>
        <fullName evidence="4">Beta-lactamase/transpeptidase-like protein</fullName>
    </submittedName>
</protein>
<feature type="domain" description="Beta-lactamase-like ARB-00930-like C-terminal" evidence="3">
    <location>
        <begin position="436"/>
        <end position="582"/>
    </location>
</feature>